<proteinExistence type="predicted"/>
<reference evidence="1 2" key="1">
    <citation type="submission" date="2018-10" db="EMBL/GenBank/DDBJ databases">
        <title>Genomic Encyclopedia of Archaeal and Bacterial Type Strains, Phase II (KMG-II): from individual species to whole genera.</title>
        <authorList>
            <person name="Goeker M."/>
        </authorList>
    </citation>
    <scope>NUCLEOTIDE SEQUENCE [LARGE SCALE GENOMIC DNA]</scope>
    <source>
        <strain evidence="1 2">DSM 15149</strain>
    </source>
</reference>
<protein>
    <submittedName>
        <fullName evidence="1">Type III secretion protein E</fullName>
    </submittedName>
</protein>
<accession>A0ABX9SU38</accession>
<dbReference type="Pfam" id="PF08988">
    <property type="entry name" value="T3SS_needle_E"/>
    <property type="match status" value="1"/>
</dbReference>
<dbReference type="EMBL" id="RBLJ01000001">
    <property type="protein sequence ID" value="RKS66903.1"/>
    <property type="molecule type" value="Genomic_DNA"/>
</dbReference>
<keyword evidence="2" id="KW-1185">Reference proteome</keyword>
<dbReference type="Proteomes" id="UP000280955">
    <property type="component" value="Unassembled WGS sequence"/>
</dbReference>
<gene>
    <name evidence="1" type="ORF">BDD30_1250</name>
</gene>
<comment type="caution">
    <text evidence="1">The sequence shown here is derived from an EMBL/GenBank/DDBJ whole genome shotgun (WGS) entry which is preliminary data.</text>
</comment>
<organism evidence="1 2">
    <name type="scientific">Photorhabdus asymbiotica</name>
    <dbReference type="NCBI Taxonomy" id="291112"/>
    <lineage>
        <taxon>Bacteria</taxon>
        <taxon>Pseudomonadati</taxon>
        <taxon>Pseudomonadota</taxon>
        <taxon>Gammaproteobacteria</taxon>
        <taxon>Enterobacterales</taxon>
        <taxon>Morganellaceae</taxon>
        <taxon>Photorhabdus</taxon>
    </lineage>
</organism>
<sequence>MMTSLEARLFGADPNYVNELQHRLSQALNDIKQRLRHGGSVQEYQQWQLEADAIQAAITILNATEGDNHVWSRC</sequence>
<dbReference type="InterPro" id="IPR012671">
    <property type="entry name" value="T3SS_PscE/YscE"/>
</dbReference>
<dbReference type="Gene3D" id="1.20.5.420">
    <property type="entry name" value="Immunoglobulin FC, subunit C"/>
    <property type="match status" value="1"/>
</dbReference>
<dbReference type="RefSeq" id="WP_041381625.1">
    <property type="nucleotide sequence ID" value="NC_012962.1"/>
</dbReference>
<name>A0ABX9SU38_9GAMM</name>
<dbReference type="NCBIfam" id="TIGR02501">
    <property type="entry name" value="type_III_yscE"/>
    <property type="match status" value="1"/>
</dbReference>
<evidence type="ECO:0000313" key="1">
    <source>
        <dbReference type="EMBL" id="RKS66903.1"/>
    </source>
</evidence>
<evidence type="ECO:0000313" key="2">
    <source>
        <dbReference type="Proteomes" id="UP000280955"/>
    </source>
</evidence>